<feature type="compositionally biased region" description="Basic and acidic residues" evidence="1">
    <location>
        <begin position="669"/>
        <end position="679"/>
    </location>
</feature>
<feature type="compositionally biased region" description="Polar residues" evidence="1">
    <location>
        <begin position="212"/>
        <end position="235"/>
    </location>
</feature>
<feature type="compositionally biased region" description="Basic and acidic residues" evidence="1">
    <location>
        <begin position="467"/>
        <end position="479"/>
    </location>
</feature>
<keyword evidence="3" id="KW-1185">Reference proteome</keyword>
<evidence type="ECO:0000313" key="3">
    <source>
        <dbReference type="Proteomes" id="UP001271007"/>
    </source>
</evidence>
<dbReference type="Proteomes" id="UP001271007">
    <property type="component" value="Unassembled WGS sequence"/>
</dbReference>
<feature type="compositionally biased region" description="Polar residues" evidence="1">
    <location>
        <begin position="480"/>
        <end position="490"/>
    </location>
</feature>
<dbReference type="AlphaFoldDB" id="A0AAJ0G9A1"/>
<feature type="region of interest" description="Disordered" evidence="1">
    <location>
        <begin position="154"/>
        <end position="181"/>
    </location>
</feature>
<proteinExistence type="predicted"/>
<feature type="region of interest" description="Disordered" evidence="1">
    <location>
        <begin position="612"/>
        <end position="654"/>
    </location>
</feature>
<feature type="region of interest" description="Disordered" evidence="1">
    <location>
        <begin position="212"/>
        <end position="344"/>
    </location>
</feature>
<evidence type="ECO:0000256" key="1">
    <source>
        <dbReference type="SAM" id="MobiDB-lite"/>
    </source>
</evidence>
<feature type="compositionally biased region" description="Low complexity" evidence="1">
    <location>
        <begin position="297"/>
        <end position="314"/>
    </location>
</feature>
<feature type="region of interest" description="Disordered" evidence="1">
    <location>
        <begin position="1"/>
        <end position="26"/>
    </location>
</feature>
<dbReference type="EMBL" id="JAWDJX010000041">
    <property type="protein sequence ID" value="KAK3049312.1"/>
    <property type="molecule type" value="Genomic_DNA"/>
</dbReference>
<feature type="compositionally biased region" description="Polar residues" evidence="1">
    <location>
        <begin position="437"/>
        <end position="449"/>
    </location>
</feature>
<evidence type="ECO:0000313" key="2">
    <source>
        <dbReference type="EMBL" id="KAK3049312.1"/>
    </source>
</evidence>
<protein>
    <submittedName>
        <fullName evidence="2">Uncharacterized protein</fullName>
    </submittedName>
</protein>
<sequence>MLMDNPWRSTKSDAAEQFLAANQPRRQSTVVVRKRLPWLDGPPQATQRHIPGEFDSVEDLNAGDPVISPPLAADEKSPSGVPQRGYLSVAGGDPALRTVGSTPSLRTRPKSGESWFKTLSLNSTPRAGVVVPTSKDQAKQALGIVDESAQVAIQPSSEYSTTSSSEVYQRPAMPRKDDGYTYDKLAGRRASAHPQNREPFYAANNWLQSQHDLSLNEPSPGTAQRASTSLSPKTSAQAPAQHAPRRRESCRSCDANLELRQPPKAKAPPRHSIAIPPLLTGAPAPTRGPARRETLFAMPSHLMGSSSSSSAPHSPRNRISSLPVRPPPLRPAVSAPLHGDQHQPQSLNRAVTGLENLMGEALNVARDAAQNGRNEEVASILNSATLALRKASTINENMDNGQMSRPLRLSSDSDSIAPDSDASSIRSTGHSVETAPTVFTMTPQPSQQPVIKDQYKSGDQVPTSRKASFEHADDRDRTIPSDQRSMTSTPPRLYQPPSADSIVRDFAYAKQKTAKAVAARALSRSHGAAEDYYNDAGQSVTPQPGVRPSLSTPIILNKPLPPLPHKAYTTPVNEVVPPDHGRRQHLPVRRVEQVPTNTIPPRVSSEMYETAKLNGSPPRRRHGRRHHHHHLSNFLESADYREKPSDARAIPNADADLKRGDSFITTNRYDPHLEKRESVSKSSSRYSDPPDLIERNISLRHPRRKHISLREGQGFSLGRYHRRQPIARE</sequence>
<reference evidence="2" key="1">
    <citation type="submission" date="2023-04" db="EMBL/GenBank/DDBJ databases">
        <title>Black Yeasts Isolated from many extreme environments.</title>
        <authorList>
            <person name="Coleine C."/>
            <person name="Stajich J.E."/>
            <person name="Selbmann L."/>
        </authorList>
    </citation>
    <scope>NUCLEOTIDE SEQUENCE</scope>
    <source>
        <strain evidence="2">CCFEE 5312</strain>
    </source>
</reference>
<feature type="region of interest" description="Disordered" evidence="1">
    <location>
        <begin position="668"/>
        <end position="692"/>
    </location>
</feature>
<feature type="compositionally biased region" description="Low complexity" evidence="1">
    <location>
        <begin position="156"/>
        <end position="166"/>
    </location>
</feature>
<gene>
    <name evidence="2" type="ORF">LTR09_009490</name>
</gene>
<comment type="caution">
    <text evidence="2">The sequence shown here is derived from an EMBL/GenBank/DDBJ whole genome shotgun (WGS) entry which is preliminary data.</text>
</comment>
<name>A0AAJ0G9A1_9PEZI</name>
<feature type="compositionally biased region" description="Basic residues" evidence="1">
    <location>
        <begin position="618"/>
        <end position="631"/>
    </location>
</feature>
<organism evidence="2 3">
    <name type="scientific">Extremus antarcticus</name>
    <dbReference type="NCBI Taxonomy" id="702011"/>
    <lineage>
        <taxon>Eukaryota</taxon>
        <taxon>Fungi</taxon>
        <taxon>Dikarya</taxon>
        <taxon>Ascomycota</taxon>
        <taxon>Pezizomycotina</taxon>
        <taxon>Dothideomycetes</taxon>
        <taxon>Dothideomycetidae</taxon>
        <taxon>Mycosphaerellales</taxon>
        <taxon>Extremaceae</taxon>
        <taxon>Extremus</taxon>
    </lineage>
</organism>
<feature type="compositionally biased region" description="Low complexity" evidence="1">
    <location>
        <begin position="404"/>
        <end position="427"/>
    </location>
</feature>
<feature type="region of interest" description="Disordered" evidence="1">
    <location>
        <begin position="397"/>
        <end position="498"/>
    </location>
</feature>
<feature type="region of interest" description="Disordered" evidence="1">
    <location>
        <begin position="38"/>
        <end position="111"/>
    </location>
</feature>
<accession>A0AAJ0G9A1</accession>